<accession>A0A1H7W6K1</accession>
<dbReference type="EMBL" id="FOBB01000003">
    <property type="protein sequence ID" value="SEM16597.1"/>
    <property type="molecule type" value="Genomic_DNA"/>
</dbReference>
<dbReference type="Gene3D" id="3.40.50.720">
    <property type="entry name" value="NAD(P)-binding Rossmann-like Domain"/>
    <property type="match status" value="1"/>
</dbReference>
<dbReference type="NCBIfam" id="NF006384">
    <property type="entry name" value="PRK08628.1"/>
    <property type="match status" value="1"/>
</dbReference>
<evidence type="ECO:0000313" key="4">
    <source>
        <dbReference type="Proteomes" id="UP000198984"/>
    </source>
</evidence>
<dbReference type="AlphaFoldDB" id="A0A1H7W6K1"/>
<dbReference type="PROSITE" id="PS00061">
    <property type="entry name" value="ADH_SHORT"/>
    <property type="match status" value="1"/>
</dbReference>
<dbReference type="STRING" id="573321.SAMN04488505_103559"/>
<proteinExistence type="inferred from homology"/>
<comment type="similarity">
    <text evidence="1">Belongs to the short-chain dehydrogenases/reductases (SDR) family.</text>
</comment>
<keyword evidence="2" id="KW-0560">Oxidoreductase</keyword>
<dbReference type="PRINTS" id="PR00081">
    <property type="entry name" value="GDHRDH"/>
</dbReference>
<evidence type="ECO:0000256" key="1">
    <source>
        <dbReference type="ARBA" id="ARBA00006484"/>
    </source>
</evidence>
<dbReference type="InterPro" id="IPR036291">
    <property type="entry name" value="NAD(P)-bd_dom_sf"/>
</dbReference>
<evidence type="ECO:0000256" key="2">
    <source>
        <dbReference type="ARBA" id="ARBA00023002"/>
    </source>
</evidence>
<dbReference type="GO" id="GO:0016491">
    <property type="term" value="F:oxidoreductase activity"/>
    <property type="evidence" value="ECO:0007669"/>
    <property type="project" value="UniProtKB-KW"/>
</dbReference>
<dbReference type="Proteomes" id="UP000198984">
    <property type="component" value="Unassembled WGS sequence"/>
</dbReference>
<evidence type="ECO:0000313" key="3">
    <source>
        <dbReference type="EMBL" id="SEM16597.1"/>
    </source>
</evidence>
<dbReference type="CDD" id="cd05233">
    <property type="entry name" value="SDR_c"/>
    <property type="match status" value="1"/>
</dbReference>
<protein>
    <submittedName>
        <fullName evidence="3">L-fucose dehydrogenase</fullName>
    </submittedName>
</protein>
<dbReference type="OrthoDB" id="9788235at2"/>
<sequence>MDLGLKDKVIIVTGGAKGIGEAISKLVAAEGAIAVIAGRSAVDNEKTIAAIKAAGGKAFGIEAELGDPAACKKVIDATVKEFGTLHALVNNAGVNDGVGLESGNPEKFMASLQKNVSHYYNLAHYALPYLKQNKGSIVNIGSKVATTGQGNTSGYAASKGAINALTREWAVELLPFSIRVNTVIPAEVWTPLYETWISSLPNPKEKLASIVAKIPLEQRMTTSEEIAGMTVFLLSPQSSHTTGQIIYVDGGYTHLDRSI</sequence>
<dbReference type="Pfam" id="PF13561">
    <property type="entry name" value="adh_short_C2"/>
    <property type="match status" value="1"/>
</dbReference>
<reference evidence="3 4" key="1">
    <citation type="submission" date="2016-10" db="EMBL/GenBank/DDBJ databases">
        <authorList>
            <person name="de Groot N.N."/>
        </authorList>
    </citation>
    <scope>NUCLEOTIDE SEQUENCE [LARGE SCALE GENOMIC DNA]</scope>
    <source>
        <strain evidence="3 4">DSM 21039</strain>
    </source>
</reference>
<dbReference type="InterPro" id="IPR020904">
    <property type="entry name" value="Sc_DH/Rdtase_CS"/>
</dbReference>
<organism evidence="3 4">
    <name type="scientific">Chitinophaga rupis</name>
    <dbReference type="NCBI Taxonomy" id="573321"/>
    <lineage>
        <taxon>Bacteria</taxon>
        <taxon>Pseudomonadati</taxon>
        <taxon>Bacteroidota</taxon>
        <taxon>Chitinophagia</taxon>
        <taxon>Chitinophagales</taxon>
        <taxon>Chitinophagaceae</taxon>
        <taxon>Chitinophaga</taxon>
    </lineage>
</organism>
<dbReference type="InterPro" id="IPR002347">
    <property type="entry name" value="SDR_fam"/>
</dbReference>
<dbReference type="PRINTS" id="PR00080">
    <property type="entry name" value="SDRFAMILY"/>
</dbReference>
<dbReference type="PANTHER" id="PTHR43639:SF1">
    <property type="entry name" value="SHORT-CHAIN DEHYDROGENASE_REDUCTASE FAMILY PROTEIN"/>
    <property type="match status" value="1"/>
</dbReference>
<dbReference type="RefSeq" id="WP_089913560.1">
    <property type="nucleotide sequence ID" value="NZ_FOBB01000003.1"/>
</dbReference>
<keyword evidence="4" id="KW-1185">Reference proteome</keyword>
<dbReference type="PANTHER" id="PTHR43639">
    <property type="entry name" value="OXIDOREDUCTASE, SHORT-CHAIN DEHYDROGENASE/REDUCTASE FAMILY (AFU_ORTHOLOGUE AFUA_5G02870)"/>
    <property type="match status" value="1"/>
</dbReference>
<dbReference type="SUPFAM" id="SSF51735">
    <property type="entry name" value="NAD(P)-binding Rossmann-fold domains"/>
    <property type="match status" value="1"/>
</dbReference>
<dbReference type="FunFam" id="3.40.50.720:FF:000084">
    <property type="entry name" value="Short-chain dehydrogenase reductase"/>
    <property type="match status" value="1"/>
</dbReference>
<name>A0A1H7W6K1_9BACT</name>
<gene>
    <name evidence="3" type="ORF">SAMN04488505_103559</name>
</gene>